<evidence type="ECO:0000313" key="2">
    <source>
        <dbReference type="EMBL" id="UNY97247.1"/>
    </source>
</evidence>
<evidence type="ECO:0000313" key="3">
    <source>
        <dbReference type="Proteomes" id="UP000829476"/>
    </source>
</evidence>
<protein>
    <recommendedName>
        <fullName evidence="4">WG repeat-containing protein</fullName>
    </recommendedName>
</protein>
<sequence>MNKKHNRYKIAFITLFLVLGTSAFAQKKADEKALKFALEERYKSDKAYAESKRAAFNRGTWIGSKLSDLISTWGPPSRIVSDGADGKIAVYEKASFNSGGTYTPGYIVTNGFGNVVAEKKSEDTRWSSSYFETIGVYADSNGIIKEIKYDNSYTENKR</sequence>
<dbReference type="RefSeq" id="WP_242935661.1">
    <property type="nucleotide sequence ID" value="NZ_CP094326.1"/>
</dbReference>
<name>A0ABY3YHY3_9FLAO</name>
<proteinExistence type="predicted"/>
<keyword evidence="1" id="KW-0732">Signal</keyword>
<evidence type="ECO:0000256" key="1">
    <source>
        <dbReference type="SAM" id="SignalP"/>
    </source>
</evidence>
<gene>
    <name evidence="2" type="ORF">MQE36_09065</name>
</gene>
<feature type="chain" id="PRO_5046328789" description="WG repeat-containing protein" evidence="1">
    <location>
        <begin position="26"/>
        <end position="158"/>
    </location>
</feature>
<dbReference type="Proteomes" id="UP000829476">
    <property type="component" value="Chromosome"/>
</dbReference>
<dbReference type="EMBL" id="CP094326">
    <property type="protein sequence ID" value="UNY97247.1"/>
    <property type="molecule type" value="Genomic_DNA"/>
</dbReference>
<feature type="signal peptide" evidence="1">
    <location>
        <begin position="1"/>
        <end position="25"/>
    </location>
</feature>
<reference evidence="2 3" key="1">
    <citation type="journal article" date="2018" name="Int. J. Syst. Evol. Microbiol.">
        <title>Zhouia spongiae sp. nov., isolated from a marine sponge.</title>
        <authorList>
            <person name="Zhuang L."/>
            <person name="Lin B."/>
            <person name="Qin F."/>
            <person name="Luo L."/>
        </authorList>
    </citation>
    <scope>NUCLEOTIDE SEQUENCE [LARGE SCALE GENOMIC DNA]</scope>
    <source>
        <strain evidence="2 3">HN-Y44</strain>
    </source>
</reference>
<keyword evidence="3" id="KW-1185">Reference proteome</keyword>
<evidence type="ECO:0008006" key="4">
    <source>
        <dbReference type="Google" id="ProtNLM"/>
    </source>
</evidence>
<organism evidence="2 3">
    <name type="scientific">Zhouia spongiae</name>
    <dbReference type="NCBI Taxonomy" id="2202721"/>
    <lineage>
        <taxon>Bacteria</taxon>
        <taxon>Pseudomonadati</taxon>
        <taxon>Bacteroidota</taxon>
        <taxon>Flavobacteriia</taxon>
        <taxon>Flavobacteriales</taxon>
        <taxon>Flavobacteriaceae</taxon>
        <taxon>Zhouia</taxon>
    </lineage>
</organism>
<accession>A0ABY3YHY3</accession>